<dbReference type="InterPro" id="IPR023393">
    <property type="entry name" value="START-like_dom_sf"/>
</dbReference>
<accession>A0A7R8XDZ0</accession>
<reference evidence="2" key="1">
    <citation type="submission" date="2020-11" db="EMBL/GenBank/DDBJ databases">
        <authorList>
            <person name="Tran Van P."/>
        </authorList>
    </citation>
    <scope>NUCLEOTIDE SEQUENCE</scope>
</reference>
<dbReference type="Pfam" id="PF01852">
    <property type="entry name" value="START"/>
    <property type="match status" value="1"/>
</dbReference>
<dbReference type="GO" id="GO:0015485">
    <property type="term" value="F:cholesterol binding"/>
    <property type="evidence" value="ECO:0007669"/>
    <property type="project" value="TreeGrafter"/>
</dbReference>
<sequence>MEEKCRHEGERALEKFRFNMERNDWVLEKSYPEEDITIKSVYDVETKDYFLYTEATMDFESEWLFQDLLEHTLDATAEWSSDCKDFKVVQRWPADRCILAHQVFEKKALGISVTRDVVYFMHGHVEGDRRTCVMFSTEWPGLEPSKKIVRGTVHRGSGLLLHPDPERRTTRTLMHWIASSDMKIPLLPKGILVPVYAMGCRQYILDLRRYLKARWRMHLDSMADRCVLAHQVFEKRELGISVTRDVVFMNGHVVGDKHVVQHRVAGVGADQEDCQVKNRRGSRLLLCPDPMRQKSRTLMYWIASSDMKIPLLLQTILVPIHAMGCRQYILDLRCYLPARWRITWTPWVADL</sequence>
<dbReference type="PANTHER" id="PTHR46121:SF1">
    <property type="entry name" value="STARD3 N-TERMINAL-LIKE PROTEIN"/>
    <property type="match status" value="1"/>
</dbReference>
<name>A0A7R8XDZ0_9CRUS</name>
<dbReference type="EMBL" id="CAJPEV010001616">
    <property type="protein sequence ID" value="CAG0893535.1"/>
    <property type="molecule type" value="Genomic_DNA"/>
</dbReference>
<feature type="domain" description="START" evidence="1">
    <location>
        <begin position="21"/>
        <end position="216"/>
    </location>
</feature>
<gene>
    <name evidence="2" type="ORF">DSTB1V02_LOCUS7693</name>
</gene>
<dbReference type="PROSITE" id="PS50848">
    <property type="entry name" value="START"/>
    <property type="match status" value="1"/>
</dbReference>
<dbReference type="EMBL" id="LR901133">
    <property type="protein sequence ID" value="CAD7247868.1"/>
    <property type="molecule type" value="Genomic_DNA"/>
</dbReference>
<organism evidence="2">
    <name type="scientific">Darwinula stevensoni</name>
    <dbReference type="NCBI Taxonomy" id="69355"/>
    <lineage>
        <taxon>Eukaryota</taxon>
        <taxon>Metazoa</taxon>
        <taxon>Ecdysozoa</taxon>
        <taxon>Arthropoda</taxon>
        <taxon>Crustacea</taxon>
        <taxon>Oligostraca</taxon>
        <taxon>Ostracoda</taxon>
        <taxon>Podocopa</taxon>
        <taxon>Podocopida</taxon>
        <taxon>Darwinulocopina</taxon>
        <taxon>Darwinuloidea</taxon>
        <taxon>Darwinulidae</taxon>
        <taxon>Darwinula</taxon>
    </lineage>
</organism>
<dbReference type="GO" id="GO:0005789">
    <property type="term" value="C:endoplasmic reticulum membrane"/>
    <property type="evidence" value="ECO:0007669"/>
    <property type="project" value="TreeGrafter"/>
</dbReference>
<keyword evidence="3" id="KW-1185">Reference proteome</keyword>
<proteinExistence type="predicted"/>
<dbReference type="SUPFAM" id="SSF55961">
    <property type="entry name" value="Bet v1-like"/>
    <property type="match status" value="1"/>
</dbReference>
<dbReference type="PANTHER" id="PTHR46121">
    <property type="entry name" value="STEROIDOGENIC ACUTE REGULATORY PROTEIN-LIKE"/>
    <property type="match status" value="1"/>
</dbReference>
<dbReference type="InterPro" id="IPR051869">
    <property type="entry name" value="STARD3"/>
</dbReference>
<evidence type="ECO:0000313" key="3">
    <source>
        <dbReference type="Proteomes" id="UP000677054"/>
    </source>
</evidence>
<dbReference type="GO" id="GO:0005765">
    <property type="term" value="C:lysosomal membrane"/>
    <property type="evidence" value="ECO:0007669"/>
    <property type="project" value="TreeGrafter"/>
</dbReference>
<evidence type="ECO:0000313" key="2">
    <source>
        <dbReference type="EMBL" id="CAD7247868.1"/>
    </source>
</evidence>
<protein>
    <recommendedName>
        <fullName evidence="1">START domain-containing protein</fullName>
    </recommendedName>
</protein>
<dbReference type="AlphaFoldDB" id="A0A7R8XDZ0"/>
<dbReference type="InterPro" id="IPR002913">
    <property type="entry name" value="START_lipid-bd_dom"/>
</dbReference>
<dbReference type="OrthoDB" id="74575at2759"/>
<dbReference type="GO" id="GO:0030301">
    <property type="term" value="P:cholesterol transport"/>
    <property type="evidence" value="ECO:0007669"/>
    <property type="project" value="TreeGrafter"/>
</dbReference>
<dbReference type="GO" id="GO:0140284">
    <property type="term" value="C:endoplasmic reticulum-endosome membrane contact site"/>
    <property type="evidence" value="ECO:0007669"/>
    <property type="project" value="TreeGrafter"/>
</dbReference>
<dbReference type="GO" id="GO:0031902">
    <property type="term" value="C:late endosome membrane"/>
    <property type="evidence" value="ECO:0007669"/>
    <property type="project" value="TreeGrafter"/>
</dbReference>
<dbReference type="Proteomes" id="UP000677054">
    <property type="component" value="Unassembled WGS sequence"/>
</dbReference>
<dbReference type="GO" id="GO:0099044">
    <property type="term" value="P:vesicle tethering to endoplasmic reticulum"/>
    <property type="evidence" value="ECO:0007669"/>
    <property type="project" value="TreeGrafter"/>
</dbReference>
<evidence type="ECO:0000259" key="1">
    <source>
        <dbReference type="PROSITE" id="PS50848"/>
    </source>
</evidence>
<dbReference type="Gene3D" id="3.30.530.20">
    <property type="match status" value="1"/>
</dbReference>